<sequence length="74" mass="8519">MAQSNFLNWILLIFGLLIFAAALFNWQYFFKQRKAQMLTKVIGITGTRILYGILGLFFALIGANYLFELGVFTF</sequence>
<evidence type="ECO:0000313" key="2">
    <source>
        <dbReference type="EMBL" id="MCW3789119.1"/>
    </source>
</evidence>
<accession>A0AAE3M8C8</accession>
<proteinExistence type="predicted"/>
<keyword evidence="3" id="KW-1185">Reference proteome</keyword>
<reference evidence="2" key="1">
    <citation type="submission" date="2022-10" db="EMBL/GenBank/DDBJ databases">
        <authorList>
            <person name="Yu W.X."/>
        </authorList>
    </citation>
    <scope>NUCLEOTIDE SEQUENCE</scope>
    <source>
        <strain evidence="2">AAT</strain>
    </source>
</reference>
<gene>
    <name evidence="2" type="ORF">OM075_21815</name>
</gene>
<evidence type="ECO:0000256" key="1">
    <source>
        <dbReference type="SAM" id="Phobius"/>
    </source>
</evidence>
<keyword evidence="1" id="KW-1133">Transmembrane helix</keyword>
<name>A0AAE3M8C8_9BACT</name>
<protein>
    <submittedName>
        <fullName evidence="2">Imm17 family immunity protein</fullName>
    </submittedName>
</protein>
<comment type="caution">
    <text evidence="2">The sequence shown here is derived from an EMBL/GenBank/DDBJ whole genome shotgun (WGS) entry which is preliminary data.</text>
</comment>
<keyword evidence="1" id="KW-0472">Membrane</keyword>
<dbReference type="InterPro" id="IPR029087">
    <property type="entry name" value="Imm17"/>
</dbReference>
<dbReference type="RefSeq" id="WP_301192675.1">
    <property type="nucleotide sequence ID" value="NZ_JAPDPJ010000083.1"/>
</dbReference>
<organism evidence="2 3">
    <name type="scientific">Plebeiibacterium sediminum</name>
    <dbReference type="NCBI Taxonomy" id="2992112"/>
    <lineage>
        <taxon>Bacteria</taxon>
        <taxon>Pseudomonadati</taxon>
        <taxon>Bacteroidota</taxon>
        <taxon>Bacteroidia</taxon>
        <taxon>Marinilabiliales</taxon>
        <taxon>Marinilabiliaceae</taxon>
        <taxon>Plebeiibacterium</taxon>
    </lineage>
</organism>
<feature type="transmembrane region" description="Helical" evidence="1">
    <location>
        <begin position="6"/>
        <end position="28"/>
    </location>
</feature>
<keyword evidence="1" id="KW-0812">Transmembrane</keyword>
<dbReference type="Proteomes" id="UP001209229">
    <property type="component" value="Unassembled WGS sequence"/>
</dbReference>
<dbReference type="EMBL" id="JAPDPJ010000083">
    <property type="protein sequence ID" value="MCW3789119.1"/>
    <property type="molecule type" value="Genomic_DNA"/>
</dbReference>
<dbReference type="AlphaFoldDB" id="A0AAE3M8C8"/>
<evidence type="ECO:0000313" key="3">
    <source>
        <dbReference type="Proteomes" id="UP001209229"/>
    </source>
</evidence>
<feature type="transmembrane region" description="Helical" evidence="1">
    <location>
        <begin position="49"/>
        <end position="67"/>
    </location>
</feature>
<dbReference type="Pfam" id="PF15562">
    <property type="entry name" value="Imm17"/>
    <property type="match status" value="1"/>
</dbReference>